<feature type="transmembrane region" description="Helical" evidence="2">
    <location>
        <begin position="111"/>
        <end position="135"/>
    </location>
</feature>
<proteinExistence type="predicted"/>
<name>A0A8X8A458_POPTO</name>
<keyword evidence="4" id="KW-1185">Reference proteome</keyword>
<dbReference type="PANTHER" id="PTHR36051:SF2">
    <property type="entry name" value="DYNAMIN"/>
    <property type="match status" value="1"/>
</dbReference>
<reference evidence="3" key="1">
    <citation type="journal article" date="2020" name="bioRxiv">
        <title>Hybrid origin of Populus tomentosa Carr. identified through genome sequencing and phylogenomic analysis.</title>
        <authorList>
            <person name="An X."/>
            <person name="Gao K."/>
            <person name="Chen Z."/>
            <person name="Li J."/>
            <person name="Yang X."/>
            <person name="Yang X."/>
            <person name="Zhou J."/>
            <person name="Guo T."/>
            <person name="Zhao T."/>
            <person name="Huang S."/>
            <person name="Miao D."/>
            <person name="Khan W.U."/>
            <person name="Rao P."/>
            <person name="Ye M."/>
            <person name="Lei B."/>
            <person name="Liao W."/>
            <person name="Wang J."/>
            <person name="Ji L."/>
            <person name="Li Y."/>
            <person name="Guo B."/>
            <person name="Mustafa N.S."/>
            <person name="Li S."/>
            <person name="Yun Q."/>
            <person name="Keller S.R."/>
            <person name="Mao J."/>
            <person name="Zhang R."/>
            <person name="Strauss S.H."/>
        </authorList>
    </citation>
    <scope>NUCLEOTIDE SEQUENCE</scope>
    <source>
        <strain evidence="3">GM15</strain>
        <tissue evidence="3">Leaf</tissue>
    </source>
</reference>
<evidence type="ECO:0000256" key="1">
    <source>
        <dbReference type="SAM" id="MobiDB-lite"/>
    </source>
</evidence>
<gene>
    <name evidence="3" type="ORF">POTOM_011808</name>
</gene>
<dbReference type="OrthoDB" id="1934430at2759"/>
<keyword evidence="2" id="KW-1133">Transmembrane helix</keyword>
<dbReference type="AlphaFoldDB" id="A0A8X8A458"/>
<feature type="compositionally biased region" description="Low complexity" evidence="1">
    <location>
        <begin position="340"/>
        <end position="357"/>
    </location>
</feature>
<accession>A0A8X8A458</accession>
<dbReference type="EMBL" id="JAAWWB010000005">
    <property type="protein sequence ID" value="KAG6782408.1"/>
    <property type="molecule type" value="Genomic_DNA"/>
</dbReference>
<organism evidence="3 4">
    <name type="scientific">Populus tomentosa</name>
    <name type="common">Chinese white poplar</name>
    <dbReference type="NCBI Taxonomy" id="118781"/>
    <lineage>
        <taxon>Eukaryota</taxon>
        <taxon>Viridiplantae</taxon>
        <taxon>Streptophyta</taxon>
        <taxon>Embryophyta</taxon>
        <taxon>Tracheophyta</taxon>
        <taxon>Spermatophyta</taxon>
        <taxon>Magnoliopsida</taxon>
        <taxon>eudicotyledons</taxon>
        <taxon>Gunneridae</taxon>
        <taxon>Pentapetalae</taxon>
        <taxon>rosids</taxon>
        <taxon>fabids</taxon>
        <taxon>Malpighiales</taxon>
        <taxon>Salicaceae</taxon>
        <taxon>Saliceae</taxon>
        <taxon>Populus</taxon>
    </lineage>
</organism>
<dbReference type="Proteomes" id="UP000886885">
    <property type="component" value="Chromosome 3A"/>
</dbReference>
<evidence type="ECO:0000313" key="4">
    <source>
        <dbReference type="Proteomes" id="UP000886885"/>
    </source>
</evidence>
<evidence type="ECO:0000313" key="3">
    <source>
        <dbReference type="EMBL" id="KAG6782408.1"/>
    </source>
</evidence>
<feature type="region of interest" description="Disordered" evidence="1">
    <location>
        <begin position="336"/>
        <end position="357"/>
    </location>
</feature>
<comment type="caution">
    <text evidence="3">The sequence shown here is derived from an EMBL/GenBank/DDBJ whole genome shotgun (WGS) entry which is preliminary data.</text>
</comment>
<feature type="transmembrane region" description="Helical" evidence="2">
    <location>
        <begin position="34"/>
        <end position="53"/>
    </location>
</feature>
<keyword evidence="2" id="KW-0812">Transmembrane</keyword>
<keyword evidence="2" id="KW-0472">Membrane</keyword>
<protein>
    <submittedName>
        <fullName evidence="3">Uncharacterized protein</fullName>
    </submittedName>
</protein>
<feature type="transmembrane region" description="Helical" evidence="2">
    <location>
        <begin position="74"/>
        <end position="91"/>
    </location>
</feature>
<feature type="transmembrane region" description="Helical" evidence="2">
    <location>
        <begin position="147"/>
        <end position="171"/>
    </location>
</feature>
<dbReference type="PANTHER" id="PTHR36051">
    <property type="entry name" value="DYNAMIN"/>
    <property type="match status" value="1"/>
</dbReference>
<sequence length="535" mass="57568">MENSSGGSSDYSNSRIVVTNEKKPMQGIKIENPFTFKVLQVFTGFGFGCGIGIGQGMPINMGTLPVARFSSLKVPFFILAYCMMAFFGGLFKSKNVEETHEKSIPKTPCKLSFYVSFFLFLSFVSKCVIFVWLIGKCGNEEKFCVNLLCMFHFVELQLDVSMIVLFFWLHLSVPSIACNKRCYYIEDFGVKVDSNRHKMLFLPSLIGALPMVGQVMSATRGATDAFSGITRHVNTALWKLGAKNIQAGVGCGVGFGHGFGIGMPCAMSSEEAEVLMKMMTKLGIAPNLSIGQGALPMSLQSGVSMLTESSIQNPLGNITQLARKLPDQTSQSLYGYGNVSSHSSSESSTSKGSDTSFGSRTEKVISSFLQNPILKEDGTDINELVSFSVKEKGIRKRNVRKPVVPFVSILEAGRLRSENNMLQMVNLHADQYFPMHHEAIYQLDAVSVKICIGEHVNFWFRSISAPRDLVVLITATGGLELGPGLIAEGGVDIIGEGDETGEGVMAGGGVGVIVGGAALLDGGVETLVGGNAIGP</sequence>
<evidence type="ECO:0000256" key="2">
    <source>
        <dbReference type="SAM" id="Phobius"/>
    </source>
</evidence>